<reference evidence="3 4" key="1">
    <citation type="submission" date="2020-05" db="EMBL/GenBank/DDBJ databases">
        <title>Aquincola sp. isolate from soil.</title>
        <authorList>
            <person name="Han J."/>
            <person name="Kim D.-U."/>
        </authorList>
    </citation>
    <scope>NUCLEOTIDE SEQUENCE [LARGE SCALE GENOMIC DNA]</scope>
    <source>
        <strain evidence="3 4">S2</strain>
    </source>
</reference>
<accession>A0ABX2EGS2</accession>
<dbReference type="Pfam" id="PF03401">
    <property type="entry name" value="TctC"/>
    <property type="match status" value="1"/>
</dbReference>
<dbReference type="InterPro" id="IPR005064">
    <property type="entry name" value="BUG"/>
</dbReference>
<dbReference type="PANTHER" id="PTHR42928:SF5">
    <property type="entry name" value="BLR1237 PROTEIN"/>
    <property type="match status" value="1"/>
</dbReference>
<evidence type="ECO:0000256" key="2">
    <source>
        <dbReference type="SAM" id="SignalP"/>
    </source>
</evidence>
<evidence type="ECO:0000256" key="1">
    <source>
        <dbReference type="ARBA" id="ARBA00006987"/>
    </source>
</evidence>
<dbReference type="Proteomes" id="UP000737171">
    <property type="component" value="Unassembled WGS sequence"/>
</dbReference>
<protein>
    <submittedName>
        <fullName evidence="3">Tripartite tricarboxylate transporter substrate binding protein</fullName>
    </submittedName>
</protein>
<feature type="chain" id="PRO_5046403990" evidence="2">
    <location>
        <begin position="26"/>
        <end position="321"/>
    </location>
</feature>
<organism evidence="3 4">
    <name type="scientific">Pseudaquabacterium terrae</name>
    <dbReference type="NCBI Taxonomy" id="2732868"/>
    <lineage>
        <taxon>Bacteria</taxon>
        <taxon>Pseudomonadati</taxon>
        <taxon>Pseudomonadota</taxon>
        <taxon>Betaproteobacteria</taxon>
        <taxon>Burkholderiales</taxon>
        <taxon>Sphaerotilaceae</taxon>
        <taxon>Pseudaquabacterium</taxon>
    </lineage>
</organism>
<dbReference type="SUPFAM" id="SSF53850">
    <property type="entry name" value="Periplasmic binding protein-like II"/>
    <property type="match status" value="1"/>
</dbReference>
<comment type="similarity">
    <text evidence="1">Belongs to the UPF0065 (bug) family.</text>
</comment>
<dbReference type="Gene3D" id="3.40.190.150">
    <property type="entry name" value="Bordetella uptake gene, domain 1"/>
    <property type="match status" value="1"/>
</dbReference>
<dbReference type="Gene3D" id="3.40.190.10">
    <property type="entry name" value="Periplasmic binding protein-like II"/>
    <property type="match status" value="1"/>
</dbReference>
<proteinExistence type="inferred from homology"/>
<dbReference type="PANTHER" id="PTHR42928">
    <property type="entry name" value="TRICARBOXYLATE-BINDING PROTEIN"/>
    <property type="match status" value="1"/>
</dbReference>
<sequence>MKALVWRAVGLLALAAMPALGSAQAYPDKPIKLIVTWPPGGSADAIGRLVAGALTAGLGQTVYVENAAGASGNIGTQQFTRAQPDGHTLLLATSTTNAASPALFTKIGFHPVDDFVPISPVALAPSILIVPANSAYKSPKDIVAAAKAQPAKLTYGSGGNGNSGHLSAELFRSVVKIEAQHVPYKGNSPAMVDLIGGQIDFMFDNGAVSMILGGKVRGLSVAGERRLAAVPDIPTFAELGWPGVQLSTWFGLAAPKGTPAAVVNKLNAAVTTALQKPDVAKRLQDMGAEVKTSTPAAFATFWKSEIDRYRELVKLSGAKIE</sequence>
<dbReference type="CDD" id="cd07012">
    <property type="entry name" value="PBP2_Bug_TTT"/>
    <property type="match status" value="1"/>
</dbReference>
<dbReference type="InterPro" id="IPR042100">
    <property type="entry name" value="Bug_dom1"/>
</dbReference>
<comment type="caution">
    <text evidence="3">The sequence shown here is derived from an EMBL/GenBank/DDBJ whole genome shotgun (WGS) entry which is preliminary data.</text>
</comment>
<gene>
    <name evidence="3" type="ORF">HLB44_12375</name>
</gene>
<evidence type="ECO:0000313" key="4">
    <source>
        <dbReference type="Proteomes" id="UP000737171"/>
    </source>
</evidence>
<feature type="signal peptide" evidence="2">
    <location>
        <begin position="1"/>
        <end position="25"/>
    </location>
</feature>
<keyword evidence="4" id="KW-1185">Reference proteome</keyword>
<keyword evidence="2" id="KW-0732">Signal</keyword>
<evidence type="ECO:0000313" key="3">
    <source>
        <dbReference type="EMBL" id="NRF67781.1"/>
    </source>
</evidence>
<dbReference type="PIRSF" id="PIRSF017082">
    <property type="entry name" value="YflP"/>
    <property type="match status" value="1"/>
</dbReference>
<dbReference type="RefSeq" id="WP_173122868.1">
    <property type="nucleotide sequence ID" value="NZ_JABRWJ010000003.1"/>
</dbReference>
<name>A0ABX2EGS2_9BURK</name>
<dbReference type="EMBL" id="JABRWJ010000003">
    <property type="protein sequence ID" value="NRF67781.1"/>
    <property type="molecule type" value="Genomic_DNA"/>
</dbReference>